<keyword evidence="5" id="KW-0804">Transcription</keyword>
<feature type="region of interest" description="Disordered" evidence="8">
    <location>
        <begin position="293"/>
        <end position="378"/>
    </location>
</feature>
<feature type="compositionally biased region" description="Acidic residues" evidence="8">
    <location>
        <begin position="304"/>
        <end position="315"/>
    </location>
</feature>
<evidence type="ECO:0000256" key="1">
    <source>
        <dbReference type="ARBA" id="ARBA00004123"/>
    </source>
</evidence>
<keyword evidence="6" id="KW-0508">mRNA splicing</keyword>
<dbReference type="STRING" id="34508.A0A4U5NW86"/>
<feature type="region of interest" description="Disordered" evidence="8">
    <location>
        <begin position="180"/>
        <end position="200"/>
    </location>
</feature>
<reference evidence="10 11" key="2">
    <citation type="journal article" date="2019" name="G3 (Bethesda)">
        <title>Hybrid Assembly of the Genome of the Entomopathogenic Nematode Steinernema carpocapsae Identifies the X-Chromosome.</title>
        <authorList>
            <person name="Serra L."/>
            <person name="Macchietto M."/>
            <person name="Macias-Munoz A."/>
            <person name="McGill C.J."/>
            <person name="Rodriguez I.M."/>
            <person name="Rodriguez B."/>
            <person name="Murad R."/>
            <person name="Mortazavi A."/>
        </authorList>
    </citation>
    <scope>NUCLEOTIDE SEQUENCE [LARGE SCALE GENOMIC DNA]</scope>
    <source>
        <strain evidence="10 11">ALL</strain>
    </source>
</reference>
<evidence type="ECO:0000259" key="9">
    <source>
        <dbReference type="Pfam" id="PF04696"/>
    </source>
</evidence>
<dbReference type="GO" id="GO:0006397">
    <property type="term" value="P:mRNA processing"/>
    <property type="evidence" value="ECO:0007669"/>
    <property type="project" value="UniProtKB-KW"/>
</dbReference>
<reference evidence="10 11" key="1">
    <citation type="journal article" date="2015" name="Genome Biol.">
        <title>Comparative genomics of Steinernema reveals deeply conserved gene regulatory networks.</title>
        <authorList>
            <person name="Dillman A.R."/>
            <person name="Macchietto M."/>
            <person name="Porter C.F."/>
            <person name="Rogers A."/>
            <person name="Williams B."/>
            <person name="Antoshechkin I."/>
            <person name="Lee M.M."/>
            <person name="Goodwin Z."/>
            <person name="Lu X."/>
            <person name="Lewis E.E."/>
            <person name="Goodrich-Blair H."/>
            <person name="Stock S.P."/>
            <person name="Adams B.J."/>
            <person name="Sternberg P.W."/>
            <person name="Mortazavi A."/>
        </authorList>
    </citation>
    <scope>NUCLEOTIDE SEQUENCE [LARGE SCALE GENOMIC DNA]</scope>
    <source>
        <strain evidence="10 11">ALL</strain>
    </source>
</reference>
<feature type="compositionally biased region" description="Basic and acidic residues" evidence="8">
    <location>
        <begin position="345"/>
        <end position="356"/>
    </location>
</feature>
<accession>A0A4U5NW86</accession>
<dbReference type="InterPro" id="IPR006786">
    <property type="entry name" value="Pinin_SDK_MemA"/>
</dbReference>
<dbReference type="GO" id="GO:0071013">
    <property type="term" value="C:catalytic step 2 spliceosome"/>
    <property type="evidence" value="ECO:0007669"/>
    <property type="project" value="TreeGrafter"/>
</dbReference>
<keyword evidence="4" id="KW-0805">Transcription regulation</keyword>
<dbReference type="InterPro" id="IPR039853">
    <property type="entry name" value="Pinin"/>
</dbReference>
<evidence type="ECO:0000313" key="10">
    <source>
        <dbReference type="EMBL" id="TKR87483.1"/>
    </source>
</evidence>
<feature type="compositionally biased region" description="Acidic residues" evidence="8">
    <location>
        <begin position="322"/>
        <end position="344"/>
    </location>
</feature>
<gene>
    <name evidence="10" type="ORF">L596_011874</name>
</gene>
<dbReference type="Proteomes" id="UP000298663">
    <property type="component" value="Unassembled WGS sequence"/>
</dbReference>
<evidence type="ECO:0000256" key="6">
    <source>
        <dbReference type="ARBA" id="ARBA00023187"/>
    </source>
</evidence>
<comment type="subcellular location">
    <subcellularLocation>
        <location evidence="1">Nucleus</location>
    </subcellularLocation>
</comment>
<keyword evidence="11" id="KW-1185">Reference proteome</keyword>
<dbReference type="GO" id="GO:0008380">
    <property type="term" value="P:RNA splicing"/>
    <property type="evidence" value="ECO:0007669"/>
    <property type="project" value="UniProtKB-KW"/>
</dbReference>
<comment type="caution">
    <text evidence="10">The sequence shown here is derived from an EMBL/GenBank/DDBJ whole genome shotgun (WGS) entry which is preliminary data.</text>
</comment>
<feature type="domain" description="Pinin/SDK/MemA protein" evidence="9">
    <location>
        <begin position="139"/>
        <end position="264"/>
    </location>
</feature>
<evidence type="ECO:0000256" key="4">
    <source>
        <dbReference type="ARBA" id="ARBA00023015"/>
    </source>
</evidence>
<feature type="region of interest" description="Disordered" evidence="8">
    <location>
        <begin position="30"/>
        <end position="55"/>
    </location>
</feature>
<evidence type="ECO:0000313" key="11">
    <source>
        <dbReference type="Proteomes" id="UP000298663"/>
    </source>
</evidence>
<evidence type="ECO:0000256" key="2">
    <source>
        <dbReference type="ARBA" id="ARBA00010386"/>
    </source>
</evidence>
<organism evidence="10 11">
    <name type="scientific">Steinernema carpocapsae</name>
    <name type="common">Entomopathogenic nematode</name>
    <dbReference type="NCBI Taxonomy" id="34508"/>
    <lineage>
        <taxon>Eukaryota</taxon>
        <taxon>Metazoa</taxon>
        <taxon>Ecdysozoa</taxon>
        <taxon>Nematoda</taxon>
        <taxon>Chromadorea</taxon>
        <taxon>Rhabditida</taxon>
        <taxon>Tylenchina</taxon>
        <taxon>Panagrolaimomorpha</taxon>
        <taxon>Strongyloidoidea</taxon>
        <taxon>Steinernematidae</taxon>
        <taxon>Steinernema</taxon>
    </lineage>
</organism>
<dbReference type="EMBL" id="AZBU02000003">
    <property type="protein sequence ID" value="TKR87483.1"/>
    <property type="molecule type" value="Genomic_DNA"/>
</dbReference>
<proteinExistence type="inferred from homology"/>
<evidence type="ECO:0000256" key="5">
    <source>
        <dbReference type="ARBA" id="ARBA00023163"/>
    </source>
</evidence>
<evidence type="ECO:0000256" key="8">
    <source>
        <dbReference type="SAM" id="MobiDB-lite"/>
    </source>
</evidence>
<evidence type="ECO:0000256" key="7">
    <source>
        <dbReference type="ARBA" id="ARBA00023242"/>
    </source>
</evidence>
<dbReference type="PANTHER" id="PTHR12707">
    <property type="entry name" value="PINN"/>
    <property type="match status" value="1"/>
</dbReference>
<protein>
    <recommendedName>
        <fullName evidence="9">Pinin/SDK/MemA protein domain-containing protein</fullName>
    </recommendedName>
</protein>
<dbReference type="AlphaFoldDB" id="A0A4U5NW86"/>
<comment type="similarity">
    <text evidence="2">Belongs to the pinin family.</text>
</comment>
<dbReference type="OrthoDB" id="4349954at2759"/>
<dbReference type="PANTHER" id="PTHR12707:SF0">
    <property type="entry name" value="PININ"/>
    <property type="match status" value="1"/>
</dbReference>
<evidence type="ECO:0000256" key="3">
    <source>
        <dbReference type="ARBA" id="ARBA00022664"/>
    </source>
</evidence>
<keyword evidence="7" id="KW-0539">Nucleus</keyword>
<keyword evidence="3" id="KW-0507">mRNA processing</keyword>
<name>A0A4U5NW86_STECR</name>
<feature type="region of interest" description="Disordered" evidence="8">
    <location>
        <begin position="82"/>
        <end position="111"/>
    </location>
</feature>
<sequence>MTLRADSLNSKIDKAYDDLRGIHSNISSITGRTMRDRISGPLGGGPRRRSEPDGHFFSDRRVQAVGDKRKLVITADNDSLSKRGRYQQSKSLEAADEGNADEDRRRPTLSSAVVVPTIETKSRAAAITDLKRENKGMEGRNRRMFASLLVGTLRRFEKDEKKVSEVEQVQATKQREVERRLEEKRQEERTKMNRERDELEQQRVQKEREILRLKRDKAIVQYAEEKEAHYKRLQNFIQTVAKPSLFYAPAKHTIRTLELQKQSAKKIDELIAERREQMKSDLSSSALLDVDLEDGADSKQVLSEEIDGLQEEAKEEEMKEEEKDEEEMKDDEEEEAKEDEEMKADEELHPVEPEEVKPEEEGDSGNLLSASFDHILTD</sequence>
<dbReference type="Pfam" id="PF04696">
    <property type="entry name" value="Pinin_SDK_memA"/>
    <property type="match status" value="1"/>
</dbReference>